<reference evidence="8 9" key="1">
    <citation type="journal article" date="2016" name="Sci. Rep.">
        <title>The genome sequence of the outbreeding globe artichoke constructed de novo incorporating a phase-aware low-pass sequencing strategy of F1 progeny.</title>
        <authorList>
            <person name="Scaglione D."/>
            <person name="Reyes-Chin-Wo S."/>
            <person name="Acquadro A."/>
            <person name="Froenicke L."/>
            <person name="Portis E."/>
            <person name="Beitel C."/>
            <person name="Tirone M."/>
            <person name="Mauro R."/>
            <person name="Lo Monaco A."/>
            <person name="Mauromicale G."/>
            <person name="Faccioli P."/>
            <person name="Cattivelli L."/>
            <person name="Rieseberg L."/>
            <person name="Michelmore R."/>
            <person name="Lanteri S."/>
        </authorList>
    </citation>
    <scope>NUCLEOTIDE SEQUENCE [LARGE SCALE GENOMIC DNA]</scope>
    <source>
        <strain evidence="8">2C</strain>
    </source>
</reference>
<comment type="caution">
    <text evidence="8">The sequence shown here is derived from an EMBL/GenBank/DDBJ whole genome shotgun (WGS) entry which is preliminary data.</text>
</comment>
<feature type="coiled-coil region" evidence="5">
    <location>
        <begin position="360"/>
        <end position="387"/>
    </location>
</feature>
<feature type="domain" description="SGTA homodimerisation" evidence="7">
    <location>
        <begin position="54"/>
        <end position="110"/>
    </location>
</feature>
<evidence type="ECO:0000256" key="3">
    <source>
        <dbReference type="ARBA" id="ARBA00022803"/>
    </source>
</evidence>
<dbReference type="InterPro" id="IPR032374">
    <property type="entry name" value="SGTA_dimer"/>
</dbReference>
<keyword evidence="3 4" id="KW-0802">TPR repeat</keyword>
<evidence type="ECO:0000256" key="1">
    <source>
        <dbReference type="ARBA" id="ARBA00008175"/>
    </source>
</evidence>
<comment type="similarity">
    <text evidence="1">Belongs to the SGT family.</text>
</comment>
<dbReference type="GO" id="GO:0016020">
    <property type="term" value="C:membrane"/>
    <property type="evidence" value="ECO:0007669"/>
    <property type="project" value="TreeGrafter"/>
</dbReference>
<dbReference type="GO" id="GO:0060090">
    <property type="term" value="F:molecular adaptor activity"/>
    <property type="evidence" value="ECO:0007669"/>
    <property type="project" value="TreeGrafter"/>
</dbReference>
<dbReference type="SUPFAM" id="SSF48452">
    <property type="entry name" value="TPR-like"/>
    <property type="match status" value="1"/>
</dbReference>
<keyword evidence="5" id="KW-0175">Coiled coil</keyword>
<evidence type="ECO:0000256" key="5">
    <source>
        <dbReference type="SAM" id="Coils"/>
    </source>
</evidence>
<dbReference type="Gene3D" id="1.25.40.10">
    <property type="entry name" value="Tetratricopeptide repeat domain"/>
    <property type="match status" value="1"/>
</dbReference>
<dbReference type="OMA" id="NCVEHAS"/>
<proteinExistence type="inferred from homology"/>
<dbReference type="PROSITE" id="PS50005">
    <property type="entry name" value="TPR"/>
    <property type="match status" value="1"/>
</dbReference>
<dbReference type="InterPro" id="IPR047150">
    <property type="entry name" value="SGT"/>
</dbReference>
<dbReference type="STRING" id="59895.A0A103XZ04"/>
<gene>
    <name evidence="8" type="ORF">Ccrd_022302</name>
</gene>
<dbReference type="Gramene" id="KVH99464">
    <property type="protein sequence ID" value="KVH99464"/>
    <property type="gene ID" value="Ccrd_022302"/>
</dbReference>
<name>A0A103XZ04_CYNCS</name>
<evidence type="ECO:0000256" key="6">
    <source>
        <dbReference type="SAM" id="MobiDB-lite"/>
    </source>
</evidence>
<dbReference type="GO" id="GO:0006620">
    <property type="term" value="P:post-translational protein targeting to endoplasmic reticulum membrane"/>
    <property type="evidence" value="ECO:0007669"/>
    <property type="project" value="TreeGrafter"/>
</dbReference>
<accession>A0A103XZ04</accession>
<dbReference type="Proteomes" id="UP000243975">
    <property type="component" value="Unassembled WGS sequence"/>
</dbReference>
<dbReference type="Pfam" id="PF13431">
    <property type="entry name" value="TPR_17"/>
    <property type="match status" value="1"/>
</dbReference>
<evidence type="ECO:0000256" key="2">
    <source>
        <dbReference type="ARBA" id="ARBA00022737"/>
    </source>
</evidence>
<evidence type="ECO:0000313" key="9">
    <source>
        <dbReference type="Proteomes" id="UP000243975"/>
    </source>
</evidence>
<keyword evidence="2" id="KW-0677">Repeat</keyword>
<dbReference type="PANTHER" id="PTHR45831:SF2">
    <property type="entry name" value="LD24721P"/>
    <property type="match status" value="1"/>
</dbReference>
<evidence type="ECO:0000313" key="8">
    <source>
        <dbReference type="EMBL" id="KVH99464.1"/>
    </source>
</evidence>
<dbReference type="InterPro" id="IPR019734">
    <property type="entry name" value="TPR_rpt"/>
</dbReference>
<sequence>MIEINQNGKVPWVKTEYLAYVCTSNVRSASCFSTLLLLTTITMANLKADSPLCRRIVLSFLDFLNSVEPSSTSDVESLEVAKDCLSEAFKIDSSANRSVAKSDSLVQIFSSQTGHNEIKSDQIHEEYRPDTSHTSCTNNTVDTKIPATPECLDDIGRQDTRTIGSNMDMYEAIFKKCILSLTGVREDELFGQFFGALEKIHYFGSTANGDDEQALDRTTHLFHNALMEMKKSGCEEIDLKNLADTFKVQGNKAMQSKIYSEAIELYTIAIALRDDNAVYYCNRKRVGKHMANEKCYDGAAAYTQTKQYTEATCDCHQAIAIDPNYSKAYSRLGFTYYAQGNYRDAIAKGFMKALQLDPNNESIRGNIQAAEQKLKEEQQRAQRGQGLDEKKLVLMGKYNHGELAVAGSGSHSNQEHSGGGSRSHASVPPFTSMPFNVNGHPFDFGSMLRDMGQGRPGGSSNPTDEPGPRIGVNVGDQVPEEFYGTIRSVMQMFSDGTAAPHVNSQNNSNGN</sequence>
<dbReference type="Pfam" id="PF16546">
    <property type="entry name" value="SGTA_dimer"/>
    <property type="match status" value="1"/>
</dbReference>
<evidence type="ECO:0000256" key="4">
    <source>
        <dbReference type="PROSITE-ProRule" id="PRU00339"/>
    </source>
</evidence>
<dbReference type="Gene3D" id="1.20.5.420">
    <property type="entry name" value="Immunoglobulin FC, subunit C"/>
    <property type="match status" value="1"/>
</dbReference>
<protein>
    <recommendedName>
        <fullName evidence="7">SGTA homodimerisation domain-containing protein</fullName>
    </recommendedName>
</protein>
<dbReference type="EMBL" id="LEKV01003515">
    <property type="protein sequence ID" value="KVH99464.1"/>
    <property type="molecule type" value="Genomic_DNA"/>
</dbReference>
<feature type="region of interest" description="Disordered" evidence="6">
    <location>
        <begin position="404"/>
        <end position="475"/>
    </location>
</feature>
<dbReference type="PANTHER" id="PTHR45831">
    <property type="entry name" value="LD24721P"/>
    <property type="match status" value="1"/>
</dbReference>
<organism evidence="8 9">
    <name type="scientific">Cynara cardunculus var. scolymus</name>
    <name type="common">Globe artichoke</name>
    <name type="synonym">Cynara scolymus</name>
    <dbReference type="NCBI Taxonomy" id="59895"/>
    <lineage>
        <taxon>Eukaryota</taxon>
        <taxon>Viridiplantae</taxon>
        <taxon>Streptophyta</taxon>
        <taxon>Embryophyta</taxon>
        <taxon>Tracheophyta</taxon>
        <taxon>Spermatophyta</taxon>
        <taxon>Magnoliopsida</taxon>
        <taxon>eudicotyledons</taxon>
        <taxon>Gunneridae</taxon>
        <taxon>Pentapetalae</taxon>
        <taxon>asterids</taxon>
        <taxon>campanulids</taxon>
        <taxon>Asterales</taxon>
        <taxon>Asteraceae</taxon>
        <taxon>Carduoideae</taxon>
        <taxon>Cardueae</taxon>
        <taxon>Carduinae</taxon>
        <taxon>Cynara</taxon>
    </lineage>
</organism>
<evidence type="ECO:0000259" key="7">
    <source>
        <dbReference type="Pfam" id="PF16546"/>
    </source>
</evidence>
<dbReference type="AlphaFoldDB" id="A0A103XZ04"/>
<feature type="repeat" description="TPR" evidence="4">
    <location>
        <begin position="326"/>
        <end position="360"/>
    </location>
</feature>
<dbReference type="SMART" id="SM00028">
    <property type="entry name" value="TPR"/>
    <property type="match status" value="3"/>
</dbReference>
<dbReference type="GO" id="GO:0072380">
    <property type="term" value="C:TRC complex"/>
    <property type="evidence" value="ECO:0007669"/>
    <property type="project" value="TreeGrafter"/>
</dbReference>
<dbReference type="InterPro" id="IPR011990">
    <property type="entry name" value="TPR-like_helical_dom_sf"/>
</dbReference>
<keyword evidence="9" id="KW-1185">Reference proteome</keyword>